<accession>A0A447CRJ0</accession>
<gene>
    <name evidence="3" type="ORF">RHODGE_RHODGE_00898</name>
</gene>
<feature type="chain" id="PRO_5019124696" evidence="2">
    <location>
        <begin position="31"/>
        <end position="332"/>
    </location>
</feature>
<protein>
    <submittedName>
        <fullName evidence="3">Solute-binding protein</fullName>
    </submittedName>
</protein>
<keyword evidence="4" id="KW-1185">Reference proteome</keyword>
<keyword evidence="1 2" id="KW-0732">Signal</keyword>
<dbReference type="GO" id="GO:0055085">
    <property type="term" value="P:transmembrane transport"/>
    <property type="evidence" value="ECO:0007669"/>
    <property type="project" value="InterPro"/>
</dbReference>
<comment type="caution">
    <text evidence="3">The sequence shown here is derived from an EMBL/GenBank/DDBJ whole genome shotgun (WGS) entry which is preliminary data.</text>
</comment>
<dbReference type="InterPro" id="IPR038404">
    <property type="entry name" value="TRAP_DctP_sf"/>
</dbReference>
<evidence type="ECO:0000313" key="3">
    <source>
        <dbReference type="EMBL" id="VCU07832.1"/>
    </source>
</evidence>
<evidence type="ECO:0000256" key="2">
    <source>
        <dbReference type="SAM" id="SignalP"/>
    </source>
</evidence>
<dbReference type="Pfam" id="PF03480">
    <property type="entry name" value="DctP"/>
    <property type="match status" value="1"/>
</dbReference>
<dbReference type="EMBL" id="UWOC01000062">
    <property type="protein sequence ID" value="VCU07832.1"/>
    <property type="molecule type" value="Genomic_DNA"/>
</dbReference>
<dbReference type="PANTHER" id="PTHR33376:SF4">
    <property type="entry name" value="SIALIC ACID-BINDING PERIPLASMIC PROTEIN SIAP"/>
    <property type="match status" value="1"/>
</dbReference>
<reference evidence="4" key="1">
    <citation type="submission" date="2018-10" db="EMBL/GenBank/DDBJ databases">
        <authorList>
            <person name="Peiro R."/>
            <person name="Begona"/>
            <person name="Cbmso G."/>
            <person name="Lopez M."/>
            <person name="Gonzalez S."/>
            <person name="Sacristan E."/>
            <person name="Castillo E."/>
        </authorList>
    </citation>
    <scope>NUCLEOTIDE SEQUENCE [LARGE SCALE GENOMIC DNA]</scope>
</reference>
<dbReference type="AlphaFoldDB" id="A0A447CRJ0"/>
<dbReference type="InterPro" id="IPR018389">
    <property type="entry name" value="DctP_fam"/>
</dbReference>
<feature type="signal peptide" evidence="2">
    <location>
        <begin position="1"/>
        <end position="30"/>
    </location>
</feature>
<dbReference type="PANTHER" id="PTHR33376">
    <property type="match status" value="1"/>
</dbReference>
<proteinExistence type="predicted"/>
<sequence>MTRLLVSRRLGALALVAGAAALLLPGAAAAQTKWNLPAAYPTDNPHTVNLMAFAKDVADATGGKLQITVHASASLFKAPEIKRAVQTGQAQAGEVLISIHENDDPIFGVDVVPFLATSYPQSLKLWKASRPLVEKRLAAQGLQVLFAVPWGPQGIYAKKDLDKVEDMKGLKWRAYNVGTARIAELVGAQAVTIQAAELPQALATGVVNAFMTSGSTGYDSKAWETMTHYYDTQAWIPKNITFVNKAAFDALDKPTQEALLKAAAVAEERGWKLAEEKATWYLEQLRANKMKVLPPSDTLKAGLTKIGDQLTADWLKKAGPDGQAVIEAYRKM</sequence>
<evidence type="ECO:0000313" key="4">
    <source>
        <dbReference type="Proteomes" id="UP000289200"/>
    </source>
</evidence>
<evidence type="ECO:0000256" key="1">
    <source>
        <dbReference type="ARBA" id="ARBA00022729"/>
    </source>
</evidence>
<organism evidence="3 4">
    <name type="scientific">Rhodoplanes serenus</name>
    <dbReference type="NCBI Taxonomy" id="200615"/>
    <lineage>
        <taxon>Bacteria</taxon>
        <taxon>Pseudomonadati</taxon>
        <taxon>Pseudomonadota</taxon>
        <taxon>Alphaproteobacteria</taxon>
        <taxon>Hyphomicrobiales</taxon>
        <taxon>Nitrobacteraceae</taxon>
        <taxon>Rhodoplanes</taxon>
    </lineage>
</organism>
<dbReference type="NCBIfam" id="NF037995">
    <property type="entry name" value="TRAP_S1"/>
    <property type="match status" value="1"/>
</dbReference>
<dbReference type="Gene3D" id="3.40.190.170">
    <property type="entry name" value="Bacterial extracellular solute-binding protein, family 7"/>
    <property type="match status" value="1"/>
</dbReference>
<dbReference type="RefSeq" id="WP_129607943.1">
    <property type="nucleotide sequence ID" value="NZ_UWOC01000062.1"/>
</dbReference>
<name>A0A447CRJ0_9BRAD</name>
<dbReference type="CDD" id="cd13602">
    <property type="entry name" value="PBP2_TRAP_BpDctp6_7"/>
    <property type="match status" value="1"/>
</dbReference>
<dbReference type="Proteomes" id="UP000289200">
    <property type="component" value="Unassembled WGS sequence"/>
</dbReference>
<dbReference type="OrthoDB" id="9783941at2"/>